<dbReference type="InterPro" id="IPR035069">
    <property type="entry name" value="TTHA1013/TTHA0281-like"/>
</dbReference>
<dbReference type="OrthoDB" id="573854at2"/>
<keyword evidence="2" id="KW-1185">Reference proteome</keyword>
<dbReference type="Gene3D" id="3.30.160.250">
    <property type="match status" value="1"/>
</dbReference>
<dbReference type="SUPFAM" id="SSF143100">
    <property type="entry name" value="TTHA1013/TTHA0281-like"/>
    <property type="match status" value="1"/>
</dbReference>
<gene>
    <name evidence="1" type="ORF">EKD16_03110</name>
</gene>
<organism evidence="1 2">
    <name type="scientific">Streptomonospora litoralis</name>
    <dbReference type="NCBI Taxonomy" id="2498135"/>
    <lineage>
        <taxon>Bacteria</taxon>
        <taxon>Bacillati</taxon>
        <taxon>Actinomycetota</taxon>
        <taxon>Actinomycetes</taxon>
        <taxon>Streptosporangiales</taxon>
        <taxon>Nocardiopsidaceae</taxon>
        <taxon>Streptomonospora</taxon>
    </lineage>
</organism>
<dbReference type="Pfam" id="PF24113">
    <property type="entry name" value="DUF7387"/>
    <property type="match status" value="1"/>
</dbReference>
<dbReference type="EMBL" id="CP036455">
    <property type="protein sequence ID" value="QBI52433.1"/>
    <property type="molecule type" value="Genomic_DNA"/>
</dbReference>
<dbReference type="InterPro" id="IPR055811">
    <property type="entry name" value="DUF7387"/>
</dbReference>
<evidence type="ECO:0000313" key="2">
    <source>
        <dbReference type="Proteomes" id="UP000292235"/>
    </source>
</evidence>
<evidence type="ECO:0008006" key="3">
    <source>
        <dbReference type="Google" id="ProtNLM"/>
    </source>
</evidence>
<dbReference type="KEGG" id="strr:EKD16_03110"/>
<dbReference type="RefSeq" id="WP_131096989.1">
    <property type="nucleotide sequence ID" value="NZ_CP036455.1"/>
</dbReference>
<evidence type="ECO:0000313" key="1">
    <source>
        <dbReference type="EMBL" id="QBI52433.1"/>
    </source>
</evidence>
<reference evidence="1 2" key="1">
    <citation type="submission" date="2019-02" db="EMBL/GenBank/DDBJ databases">
        <authorList>
            <person name="Khodamoradi S."/>
            <person name="Hahnke R.L."/>
            <person name="Kaempfer P."/>
            <person name="Schumann P."/>
            <person name="Rohde M."/>
            <person name="Steinert M."/>
            <person name="Luzhetskyy A."/>
            <person name="Wink J."/>
            <person name="Ruckert C."/>
        </authorList>
    </citation>
    <scope>NUCLEOTIDE SEQUENCE [LARGE SCALE GENOMIC DNA]</scope>
    <source>
        <strain evidence="1 2">M2</strain>
    </source>
</reference>
<proteinExistence type="predicted"/>
<protein>
    <recommendedName>
        <fullName evidence="3">Type II toxin-antitoxin system HicB family antitoxin</fullName>
    </recommendedName>
</protein>
<sequence length="73" mass="7874">MAKHRLSVVTYREDDGRYVAQCLEADISSFGGTRAEAEEMITEALELYLEDEPVPAPVSDAAVGTVEVEVADG</sequence>
<dbReference type="Proteomes" id="UP000292235">
    <property type="component" value="Chromosome"/>
</dbReference>
<accession>A0A4P6PWH9</accession>
<name>A0A4P6PWH9_9ACTN</name>
<dbReference type="AlphaFoldDB" id="A0A4P6PWH9"/>